<dbReference type="EMBL" id="VSSQ01000223">
    <property type="protein sequence ID" value="MPL86519.1"/>
    <property type="molecule type" value="Genomic_DNA"/>
</dbReference>
<organism evidence="1">
    <name type="scientific">bioreactor metagenome</name>
    <dbReference type="NCBI Taxonomy" id="1076179"/>
    <lineage>
        <taxon>unclassified sequences</taxon>
        <taxon>metagenomes</taxon>
        <taxon>ecological metagenomes</taxon>
    </lineage>
</organism>
<name>A0A644V5B7_9ZZZZ</name>
<dbReference type="AlphaFoldDB" id="A0A644V5B7"/>
<gene>
    <name evidence="1" type="ORF">SDC9_32501</name>
</gene>
<evidence type="ECO:0000313" key="1">
    <source>
        <dbReference type="EMBL" id="MPL86519.1"/>
    </source>
</evidence>
<proteinExistence type="predicted"/>
<sequence>MKLYVWRHNKTYHSHSMINEPCILNDFYLDAIAIVAANSLDEALQKLVDQNKGWRVEDLRELTPQIYSLEDAQVIFTEIRGSIEHL</sequence>
<accession>A0A644V5B7</accession>
<comment type="caution">
    <text evidence="1">The sequence shown here is derived from an EMBL/GenBank/DDBJ whole genome shotgun (WGS) entry which is preliminary data.</text>
</comment>
<reference evidence="1" key="1">
    <citation type="submission" date="2019-08" db="EMBL/GenBank/DDBJ databases">
        <authorList>
            <person name="Kucharzyk K."/>
            <person name="Murdoch R.W."/>
            <person name="Higgins S."/>
            <person name="Loffler F."/>
        </authorList>
    </citation>
    <scope>NUCLEOTIDE SEQUENCE</scope>
</reference>
<protein>
    <submittedName>
        <fullName evidence="1">Uncharacterized protein</fullName>
    </submittedName>
</protein>